<dbReference type="Gene3D" id="3.40.630.30">
    <property type="match status" value="1"/>
</dbReference>
<reference evidence="3 4" key="1">
    <citation type="submission" date="2016-04" db="EMBL/GenBank/DDBJ databases">
        <title>A degradative enzymes factory behind the ericoid mycorrhizal symbiosis.</title>
        <authorList>
            <consortium name="DOE Joint Genome Institute"/>
            <person name="Martino E."/>
            <person name="Morin E."/>
            <person name="Grelet G."/>
            <person name="Kuo A."/>
            <person name="Kohler A."/>
            <person name="Daghino S."/>
            <person name="Barry K."/>
            <person name="Choi C."/>
            <person name="Cichocki N."/>
            <person name="Clum A."/>
            <person name="Copeland A."/>
            <person name="Hainaut M."/>
            <person name="Haridas S."/>
            <person name="Labutti K."/>
            <person name="Lindquist E."/>
            <person name="Lipzen A."/>
            <person name="Khouja H.-R."/>
            <person name="Murat C."/>
            <person name="Ohm R."/>
            <person name="Olson A."/>
            <person name="Spatafora J."/>
            <person name="Veneault-Fourrey C."/>
            <person name="Henrissat B."/>
            <person name="Grigoriev I."/>
            <person name="Martin F."/>
            <person name="Perotto S."/>
        </authorList>
    </citation>
    <scope>NUCLEOTIDE SEQUENCE [LARGE SCALE GENOMIC DNA]</scope>
    <source>
        <strain evidence="3 4">F</strain>
    </source>
</reference>
<dbReference type="PANTHER" id="PTHR42791:SF16">
    <property type="entry name" value="N-ACETYLTRANSFERASE DOMAIN-CONTAINING PROTEIN"/>
    <property type="match status" value="1"/>
</dbReference>
<evidence type="ECO:0000313" key="3">
    <source>
        <dbReference type="EMBL" id="PMD31634.1"/>
    </source>
</evidence>
<evidence type="ECO:0000259" key="2">
    <source>
        <dbReference type="PROSITE" id="PS51186"/>
    </source>
</evidence>
<dbReference type="GO" id="GO:0016747">
    <property type="term" value="F:acyltransferase activity, transferring groups other than amino-acyl groups"/>
    <property type="evidence" value="ECO:0007669"/>
    <property type="project" value="InterPro"/>
</dbReference>
<organism evidence="3 4">
    <name type="scientific">Hyaloscypha variabilis (strain UAMH 11265 / GT02V1 / F)</name>
    <name type="common">Meliniomyces variabilis</name>
    <dbReference type="NCBI Taxonomy" id="1149755"/>
    <lineage>
        <taxon>Eukaryota</taxon>
        <taxon>Fungi</taxon>
        <taxon>Dikarya</taxon>
        <taxon>Ascomycota</taxon>
        <taxon>Pezizomycotina</taxon>
        <taxon>Leotiomycetes</taxon>
        <taxon>Helotiales</taxon>
        <taxon>Hyaloscyphaceae</taxon>
        <taxon>Hyaloscypha</taxon>
        <taxon>Hyaloscypha variabilis</taxon>
    </lineage>
</organism>
<evidence type="ECO:0000313" key="4">
    <source>
        <dbReference type="Proteomes" id="UP000235786"/>
    </source>
</evidence>
<dbReference type="Proteomes" id="UP000235786">
    <property type="component" value="Unassembled WGS sequence"/>
</dbReference>
<dbReference type="InterPro" id="IPR016181">
    <property type="entry name" value="Acyl_CoA_acyltransferase"/>
</dbReference>
<proteinExistence type="predicted"/>
<gene>
    <name evidence="3" type="ORF">L207DRAFT_519395</name>
</gene>
<dbReference type="STRING" id="1149755.A0A2J6QZC9"/>
<evidence type="ECO:0000256" key="1">
    <source>
        <dbReference type="SAM" id="Phobius"/>
    </source>
</evidence>
<name>A0A2J6QZC9_HYAVF</name>
<dbReference type="PANTHER" id="PTHR42791">
    <property type="entry name" value="GNAT FAMILY ACETYLTRANSFERASE"/>
    <property type="match status" value="1"/>
</dbReference>
<keyword evidence="3" id="KW-0012">Acyltransferase</keyword>
<dbReference type="EMBL" id="KZ613962">
    <property type="protein sequence ID" value="PMD31634.1"/>
    <property type="molecule type" value="Genomic_DNA"/>
</dbReference>
<dbReference type="InterPro" id="IPR052523">
    <property type="entry name" value="Trichothecene_AcTrans"/>
</dbReference>
<accession>A0A2J6QZC9</accession>
<dbReference type="Pfam" id="PF13508">
    <property type="entry name" value="Acetyltransf_7"/>
    <property type="match status" value="1"/>
</dbReference>
<keyword evidence="4" id="KW-1185">Reference proteome</keyword>
<keyword evidence="1" id="KW-0812">Transmembrane</keyword>
<dbReference type="CDD" id="cd04301">
    <property type="entry name" value="NAT_SF"/>
    <property type="match status" value="1"/>
</dbReference>
<dbReference type="OrthoDB" id="410198at2759"/>
<keyword evidence="1" id="KW-1133">Transmembrane helix</keyword>
<keyword evidence="3" id="KW-0808">Transferase</keyword>
<dbReference type="PROSITE" id="PS51186">
    <property type="entry name" value="GNAT"/>
    <property type="match status" value="1"/>
</dbReference>
<dbReference type="InterPro" id="IPR000182">
    <property type="entry name" value="GNAT_dom"/>
</dbReference>
<feature type="transmembrane region" description="Helical" evidence="1">
    <location>
        <begin position="130"/>
        <end position="149"/>
    </location>
</feature>
<dbReference type="SUPFAM" id="SSF55729">
    <property type="entry name" value="Acyl-CoA N-acyltransferases (Nat)"/>
    <property type="match status" value="1"/>
</dbReference>
<dbReference type="AlphaFoldDB" id="A0A2J6QZC9"/>
<feature type="domain" description="N-acetyltransferase" evidence="2">
    <location>
        <begin position="122"/>
        <end position="266"/>
    </location>
</feature>
<protein>
    <submittedName>
        <fullName evidence="3">Acyl-CoA N-acyltransferase</fullName>
    </submittedName>
</protein>
<sequence length="270" mass="30424">MSSNVAAVTGTSIGSSAPVLGDLRPETRPLQHEFVLRPLRLKDVPTLAQYSAEVYRDGPVAQFVTPYASQYPTDFVRTFHQSIRQRLYNPRGLSLVACQASRPSVPLGYAQFARLGDGQGAKAYRKEHGLWARFWAFVLSWFFWLFTIAEKKLQPDRSCDPEAMKKFEGSAAEDTKLYWGDSHPERKNRWHVQSVVVSPAWQGKGIGRLMVSEVIRRAQRERVIMGLTASPAGAHLYRKLGFEMLGHFTMQIGEAQGEGIMIRYPEGYDG</sequence>
<keyword evidence="1" id="KW-0472">Membrane</keyword>